<evidence type="ECO:0000313" key="2">
    <source>
        <dbReference type="EMBL" id="MBB4919998.1"/>
    </source>
</evidence>
<sequence length="439" mass="48138">MLTEKDPPVEAPDLPLPDLLKHLREAAGMTQAEEAERLCAHTGTWTLTRHEVGRWEQGRVRPGAWLPALAQVLGVELNLLERAPSKKLAVASYAGPSNDSEQESELLRRTLLAGIAGIGVSAVTPLEGLEQLRTVVDRNVGAPKLAEWEEAAWEYDLQRASRPPLTVAHDLSLDVLAFQQAMGHAPNHETYQWRRLNARFMLLLAATLGSAGYGRESRHWWASARRAAEQTGDHQLAAMVHASEAVQGLYEERPLALVLSRVDTALELTKGRPCQATAQALSARAYALVLAGDHASACAALNQESDVYDALPDHVTRDQLSMDGWPLFRLLHTRSLVYALSGHPRAAQAQKEALAAQPARRPRQRIQVRLHEAIFATRDGDVDDGLDHARRTLADLGPNTNLFVKRIAAQVADAAPSEAQSHTAVLDYRRQFALPQGEA</sequence>
<dbReference type="EMBL" id="JACHJP010000011">
    <property type="protein sequence ID" value="MBB4919998.1"/>
    <property type="molecule type" value="Genomic_DNA"/>
</dbReference>
<dbReference type="Pfam" id="PF13560">
    <property type="entry name" value="HTH_31"/>
    <property type="match status" value="1"/>
</dbReference>
<evidence type="ECO:0000259" key="1">
    <source>
        <dbReference type="PROSITE" id="PS50943"/>
    </source>
</evidence>
<organism evidence="2 3">
    <name type="scientific">Streptosporangium saharense</name>
    <dbReference type="NCBI Taxonomy" id="1706840"/>
    <lineage>
        <taxon>Bacteria</taxon>
        <taxon>Bacillati</taxon>
        <taxon>Actinomycetota</taxon>
        <taxon>Actinomycetes</taxon>
        <taxon>Streptosporangiales</taxon>
        <taxon>Streptosporangiaceae</taxon>
        <taxon>Streptosporangium</taxon>
    </lineage>
</organism>
<feature type="domain" description="HTH cro/C1-type" evidence="1">
    <location>
        <begin position="20"/>
        <end position="80"/>
    </location>
</feature>
<proteinExistence type="predicted"/>
<dbReference type="CDD" id="cd00093">
    <property type="entry name" value="HTH_XRE"/>
    <property type="match status" value="1"/>
</dbReference>
<protein>
    <submittedName>
        <fullName evidence="2">Transcriptional regulator with XRE-family HTH domain</fullName>
    </submittedName>
</protein>
<dbReference type="Gene3D" id="1.10.260.40">
    <property type="entry name" value="lambda repressor-like DNA-binding domains"/>
    <property type="match status" value="1"/>
</dbReference>
<name>A0A7W7QUG9_9ACTN</name>
<dbReference type="InterPro" id="IPR010982">
    <property type="entry name" value="Lambda_DNA-bd_dom_sf"/>
</dbReference>
<accession>A0A7W7QUG9</accession>
<gene>
    <name evidence="2" type="ORF">FHS44_007142</name>
</gene>
<keyword evidence="3" id="KW-1185">Reference proteome</keyword>
<comment type="caution">
    <text evidence="2">The sequence shown here is derived from an EMBL/GenBank/DDBJ whole genome shotgun (WGS) entry which is preliminary data.</text>
</comment>
<dbReference type="AlphaFoldDB" id="A0A7W7QUG9"/>
<dbReference type="SUPFAM" id="SSF47413">
    <property type="entry name" value="lambda repressor-like DNA-binding domains"/>
    <property type="match status" value="1"/>
</dbReference>
<dbReference type="GO" id="GO:0003677">
    <property type="term" value="F:DNA binding"/>
    <property type="evidence" value="ECO:0007669"/>
    <property type="project" value="InterPro"/>
</dbReference>
<evidence type="ECO:0000313" key="3">
    <source>
        <dbReference type="Proteomes" id="UP000552644"/>
    </source>
</evidence>
<reference evidence="2 3" key="1">
    <citation type="submission" date="2020-08" db="EMBL/GenBank/DDBJ databases">
        <title>Genomic Encyclopedia of Type Strains, Phase III (KMG-III): the genomes of soil and plant-associated and newly described type strains.</title>
        <authorList>
            <person name="Whitman W."/>
        </authorList>
    </citation>
    <scope>NUCLEOTIDE SEQUENCE [LARGE SCALE GENOMIC DNA]</scope>
    <source>
        <strain evidence="2 3">CECT 8840</strain>
    </source>
</reference>
<dbReference type="RefSeq" id="WP_184723221.1">
    <property type="nucleotide sequence ID" value="NZ_JACHJP010000011.1"/>
</dbReference>
<dbReference type="InterPro" id="IPR001387">
    <property type="entry name" value="Cro/C1-type_HTH"/>
</dbReference>
<dbReference type="PROSITE" id="PS50943">
    <property type="entry name" value="HTH_CROC1"/>
    <property type="match status" value="1"/>
</dbReference>
<dbReference type="Proteomes" id="UP000552644">
    <property type="component" value="Unassembled WGS sequence"/>
</dbReference>